<dbReference type="CDD" id="cd19958">
    <property type="entry name" value="pyocin_knob"/>
    <property type="match status" value="1"/>
</dbReference>
<reference evidence="2 3" key="1">
    <citation type="submission" date="2016-04" db="EMBL/GenBank/DDBJ databases">
        <title>Draft genome of an Enterococcus thailandicus strain isolated from bovine feces.</title>
        <authorList>
            <person name="Beukers A.G."/>
            <person name="Zaheer R."/>
            <person name="Goji N."/>
            <person name="Cook S.R."/>
            <person name="Amoako K."/>
            <person name="Chaves A.V."/>
            <person name="Ward M.P."/>
            <person name="Mcallister T.A."/>
        </authorList>
    </citation>
    <scope>NUCLEOTIDE SEQUENCE [LARGE SCALE GENOMIC DNA]</scope>
    <source>
        <strain evidence="2 3">F0711D 46</strain>
    </source>
</reference>
<dbReference type="GO" id="GO:0008081">
    <property type="term" value="F:phosphoric diester hydrolase activity"/>
    <property type="evidence" value="ECO:0007669"/>
    <property type="project" value="InterPro"/>
</dbReference>
<evidence type="ECO:0000313" key="3">
    <source>
        <dbReference type="Proteomes" id="UP000078516"/>
    </source>
</evidence>
<dbReference type="Gene3D" id="2.60.40.3350">
    <property type="match status" value="1"/>
</dbReference>
<dbReference type="Gene3D" id="3.20.20.190">
    <property type="entry name" value="Phosphatidylinositol (PI) phosphodiesterase"/>
    <property type="match status" value="1"/>
</dbReference>
<protein>
    <recommendedName>
        <fullName evidence="1">GP-PDE domain-containing protein</fullName>
    </recommendedName>
</protein>
<comment type="caution">
    <text evidence="2">The sequence shown here is derived from an EMBL/GenBank/DDBJ whole genome shotgun (WGS) entry which is preliminary data.</text>
</comment>
<dbReference type="PROSITE" id="PS51704">
    <property type="entry name" value="GP_PDE"/>
    <property type="match status" value="1"/>
</dbReference>
<dbReference type="AlphaFoldDB" id="A0A179EP30"/>
<name>A0A179EP30_ENTTH</name>
<feature type="domain" description="GP-PDE" evidence="1">
    <location>
        <begin position="546"/>
        <end position="807"/>
    </location>
</feature>
<dbReference type="Pfam" id="PF10651">
    <property type="entry name" value="BppU_N"/>
    <property type="match status" value="1"/>
</dbReference>
<evidence type="ECO:0000259" key="1">
    <source>
        <dbReference type="PROSITE" id="PS51704"/>
    </source>
</evidence>
<dbReference type="PANTHER" id="PTHR46211:SF14">
    <property type="entry name" value="GLYCEROPHOSPHODIESTER PHOSPHODIESTERASE"/>
    <property type="match status" value="1"/>
</dbReference>
<dbReference type="EMBL" id="LWMN01000016">
    <property type="protein sequence ID" value="OAQ55008.1"/>
    <property type="molecule type" value="Genomic_DNA"/>
</dbReference>
<dbReference type="PANTHER" id="PTHR46211">
    <property type="entry name" value="GLYCEROPHOSPHORYL DIESTER PHOSPHODIESTERASE"/>
    <property type="match status" value="1"/>
</dbReference>
<dbReference type="InterPro" id="IPR030395">
    <property type="entry name" value="GP_PDE_dom"/>
</dbReference>
<dbReference type="InterPro" id="IPR017946">
    <property type="entry name" value="PLC-like_Pdiesterase_TIM-brl"/>
</dbReference>
<gene>
    <name evidence="2" type="ORF">A6E74_10435</name>
</gene>
<accession>A0A179EP30</accession>
<sequence length="902" mass="101554">MIRKTGKVIVPTEPVSRATTLTGFTFKSYDKNGSVLEFQIKNQDGSPTDLFDATIRLLMYTYQGKEEKPFPILDSQVVTESYLRGVVKYPIPDILLNYEGKVDANIYIDFPDGSHTDNLYFTFNVKKSKIDEEAVRNGEYYFKDFEQLLKSIENKTEETLDGLVDNATEVTKKFDALNEKLTSINFDSLQKLKLTSDDGKALRLADLNPRPSTIDDLTRPGYYYITSAESNTFIPTDHYIRQNGMAGSGWITVYPGDAGGGVVQEWYRNTASAVANTRHLYRKQESVSPVTWNPWSEYAQTNSTMLSSSYYQGAAHKLAEATKTGTQATSYLELSENTGVYYLTTVESKAMTDFSSLPPEFIYGVFVENIPNSTINNFLQRITSNVTDGGSQPPVTYWRVIQKKADGYTPTKWRKVVSQDDAQMYKTTKDNGDSWRLEDLPAKPDGLEQWARLYKGWYYIPNSSLKTMSDYSTLPPEFANSHVHMEIQGGAGSVYARQTLTMYQAPFTQIYRVVTNTLAQPWQTVAMSSDLDAERQRMVDKTHGSLEWIAHRGNNTNFPENSTVAFENVKRHWGIETDIHLTSDGKWVVMHDETVDRTTNGTGKITEMTYTQFRALRIDTGPNLNALSDVEKRPPDLDEYLAICKNNNKIPVLELKASSNYTLDELKKIKSLADDFGITNKIVFISFSYDVLLNLRKIFPHNMLQFLFNGTINTTDMINKALALRLPSAVSVNYNNAGLNWSFVSKMHQLGVKVAVWTVPDASFQAMKNLKVDYITTDSLSGNLRYEKLTLQNGFVENLDGDRIKESFVEELGRGAIHLSFNVYEGVSEQNKAIAKLPSWAVPMYRQYNNCAIRNASGVQFGTFDLSGRLVPASGEVGTLSIGLNWSGRTAWAAGSCVYKVD</sequence>
<organism evidence="2 3">
    <name type="scientific">Enterococcus thailandicus</name>
    <dbReference type="NCBI Taxonomy" id="417368"/>
    <lineage>
        <taxon>Bacteria</taxon>
        <taxon>Bacillati</taxon>
        <taxon>Bacillota</taxon>
        <taxon>Bacilli</taxon>
        <taxon>Lactobacillales</taxon>
        <taxon>Enterococcaceae</taxon>
        <taxon>Enterococcus</taxon>
    </lineage>
</organism>
<dbReference type="GO" id="GO:0006629">
    <property type="term" value="P:lipid metabolic process"/>
    <property type="evidence" value="ECO:0007669"/>
    <property type="project" value="InterPro"/>
</dbReference>
<dbReference type="Proteomes" id="UP000078516">
    <property type="component" value="Unassembled WGS sequence"/>
</dbReference>
<dbReference type="Pfam" id="PF03009">
    <property type="entry name" value="GDPD"/>
    <property type="match status" value="1"/>
</dbReference>
<dbReference type="RefSeq" id="WP_067484922.1">
    <property type="nucleotide sequence ID" value="NZ_JARQAN010000009.1"/>
</dbReference>
<dbReference type="SUPFAM" id="SSF51695">
    <property type="entry name" value="PLC-like phosphodiesterases"/>
    <property type="match status" value="1"/>
</dbReference>
<keyword evidence="3" id="KW-1185">Reference proteome</keyword>
<evidence type="ECO:0000313" key="2">
    <source>
        <dbReference type="EMBL" id="OAQ55008.1"/>
    </source>
</evidence>
<dbReference type="InterPro" id="IPR018913">
    <property type="entry name" value="BppU_N"/>
</dbReference>
<proteinExistence type="predicted"/>